<sequence>MSFSISNNSAYPLSRRQLVLLGLALLIAIPLLGGLLLSALSESGGTNSYALLAQSFLEGRLDSSTCYDSDCAIYQDRIFVMFPPVPAVIAMPFVAIFGVDFSGFITLSLVAGVITLALWWRIFAALDTDKTVAIWLLLALAFATPLYFVMIRGSGVWFFAQTIGFLFVTLAIHQVVRGGSLVFAGICVGLAFLCRQMSIFYLPFLFALALAPGERLISFSKAHIVRVLKLGLPVAAAVLIYMVYNYARFGAPLETGYQYMMTPEEWTMINHRLSEYGLFSGEYLFFNVVYFFLQGFHLKFGGDAMLTPIGLDPAGTSLLAASPFVLLAFFTPLRRPVLIGIACALVMAVPTLWYHSNGFSQYNVQRYVLDWLPILFYMLALAVTRREMPALGVLVLYAMGLNLAAMALISLVQMA</sequence>
<feature type="transmembrane region" description="Helical" evidence="1">
    <location>
        <begin position="223"/>
        <end position="244"/>
    </location>
</feature>
<feature type="transmembrane region" description="Helical" evidence="1">
    <location>
        <begin position="104"/>
        <end position="126"/>
    </location>
</feature>
<dbReference type="EMBL" id="QLMK01000003">
    <property type="protein sequence ID" value="RAK31022.1"/>
    <property type="molecule type" value="Genomic_DNA"/>
</dbReference>
<keyword evidence="4" id="KW-1185">Reference proteome</keyword>
<feature type="transmembrane region" description="Helical" evidence="1">
    <location>
        <begin position="78"/>
        <end position="97"/>
    </location>
</feature>
<dbReference type="AlphaFoldDB" id="A0A364JWL1"/>
<dbReference type="GO" id="GO:0016757">
    <property type="term" value="F:glycosyltransferase activity"/>
    <property type="evidence" value="ECO:0007669"/>
    <property type="project" value="UniProtKB-KW"/>
</dbReference>
<feature type="domain" description="Glycosyltransferase RgtA/B/C/D-like" evidence="2">
    <location>
        <begin position="83"/>
        <end position="241"/>
    </location>
</feature>
<comment type="caution">
    <text evidence="3">The sequence shown here is derived from an EMBL/GenBank/DDBJ whole genome shotgun (WGS) entry which is preliminary data.</text>
</comment>
<protein>
    <submittedName>
        <fullName evidence="3">Dolichyl-phosphate-mannose-protein mannosyltransferase</fullName>
    </submittedName>
</protein>
<feature type="transmembrane region" description="Helical" evidence="1">
    <location>
        <begin position="314"/>
        <end position="331"/>
    </location>
</feature>
<evidence type="ECO:0000259" key="2">
    <source>
        <dbReference type="Pfam" id="PF13231"/>
    </source>
</evidence>
<evidence type="ECO:0000256" key="1">
    <source>
        <dbReference type="SAM" id="Phobius"/>
    </source>
</evidence>
<feature type="transmembrane region" description="Helical" evidence="1">
    <location>
        <begin position="390"/>
        <end position="412"/>
    </location>
</feature>
<keyword evidence="3" id="KW-0328">Glycosyltransferase</keyword>
<organism evidence="3 4">
    <name type="scientific">Falsochrobactrum ovis</name>
    <dbReference type="NCBI Taxonomy" id="1293442"/>
    <lineage>
        <taxon>Bacteria</taxon>
        <taxon>Pseudomonadati</taxon>
        <taxon>Pseudomonadota</taxon>
        <taxon>Alphaproteobacteria</taxon>
        <taxon>Hyphomicrobiales</taxon>
        <taxon>Brucellaceae</taxon>
        <taxon>Falsochrobactrum</taxon>
    </lineage>
</organism>
<gene>
    <name evidence="3" type="ORF">C7374_103159</name>
</gene>
<feature type="transmembrane region" description="Helical" evidence="1">
    <location>
        <begin position="367"/>
        <end position="384"/>
    </location>
</feature>
<reference evidence="3 4" key="1">
    <citation type="submission" date="2018-06" db="EMBL/GenBank/DDBJ databases">
        <title>Genomic Encyclopedia of Type Strains, Phase IV (KMG-IV): sequencing the most valuable type-strain genomes for metagenomic binning, comparative biology and taxonomic classification.</title>
        <authorList>
            <person name="Goeker M."/>
        </authorList>
    </citation>
    <scope>NUCLEOTIDE SEQUENCE [LARGE SCALE GENOMIC DNA]</scope>
    <source>
        <strain evidence="3 4">DSM 26720</strain>
    </source>
</reference>
<dbReference type="OrthoDB" id="5495195at2"/>
<keyword evidence="1" id="KW-1133">Transmembrane helix</keyword>
<dbReference type="RefSeq" id="WP_111574786.1">
    <property type="nucleotide sequence ID" value="NZ_JBHEEY010000002.1"/>
</dbReference>
<feature type="transmembrane region" description="Helical" evidence="1">
    <location>
        <begin position="156"/>
        <end position="176"/>
    </location>
</feature>
<dbReference type="Pfam" id="PF13231">
    <property type="entry name" value="PMT_2"/>
    <property type="match status" value="1"/>
</dbReference>
<keyword evidence="1" id="KW-0472">Membrane</keyword>
<name>A0A364JWL1_9HYPH</name>
<evidence type="ECO:0000313" key="3">
    <source>
        <dbReference type="EMBL" id="RAK31022.1"/>
    </source>
</evidence>
<dbReference type="InterPro" id="IPR038731">
    <property type="entry name" value="RgtA/B/C-like"/>
</dbReference>
<accession>A0A364JWL1</accession>
<feature type="transmembrane region" description="Helical" evidence="1">
    <location>
        <begin position="132"/>
        <end position="149"/>
    </location>
</feature>
<feature type="transmembrane region" description="Helical" evidence="1">
    <location>
        <begin position="337"/>
        <end position="355"/>
    </location>
</feature>
<keyword evidence="3" id="KW-0808">Transferase</keyword>
<feature type="transmembrane region" description="Helical" evidence="1">
    <location>
        <begin position="276"/>
        <end position="293"/>
    </location>
</feature>
<keyword evidence="1" id="KW-0812">Transmembrane</keyword>
<feature type="transmembrane region" description="Helical" evidence="1">
    <location>
        <begin position="182"/>
        <end position="211"/>
    </location>
</feature>
<proteinExistence type="predicted"/>
<evidence type="ECO:0000313" key="4">
    <source>
        <dbReference type="Proteomes" id="UP000249453"/>
    </source>
</evidence>
<dbReference type="Proteomes" id="UP000249453">
    <property type="component" value="Unassembled WGS sequence"/>
</dbReference>